<proteinExistence type="predicted"/>
<evidence type="ECO:0000313" key="2">
    <source>
        <dbReference type="Proteomes" id="UP001205311"/>
    </source>
</evidence>
<dbReference type="Pfam" id="PF00805">
    <property type="entry name" value="Pentapeptide"/>
    <property type="match status" value="3"/>
</dbReference>
<dbReference type="SUPFAM" id="SSF141571">
    <property type="entry name" value="Pentapeptide repeat-like"/>
    <property type="match status" value="1"/>
</dbReference>
<accession>A0ABT1HPD7</accession>
<organism evidence="1 2">
    <name type="scientific">Streptoalloteichus tenebrarius (strain ATCC 17920 / DSM 40477 / JCM 4838 / CBS 697.72 / NBRC 16177 / NCIMB 11028 / NRRL B-12390 / A12253. 1 / ISP 5477)</name>
    <name type="common">Streptomyces tenebrarius</name>
    <dbReference type="NCBI Taxonomy" id="1933"/>
    <lineage>
        <taxon>Bacteria</taxon>
        <taxon>Bacillati</taxon>
        <taxon>Actinomycetota</taxon>
        <taxon>Actinomycetes</taxon>
        <taxon>Pseudonocardiales</taxon>
        <taxon>Pseudonocardiaceae</taxon>
        <taxon>Streptoalloteichus</taxon>
    </lineage>
</organism>
<dbReference type="Gene3D" id="2.160.20.80">
    <property type="entry name" value="E3 ubiquitin-protein ligase SopA"/>
    <property type="match status" value="1"/>
</dbReference>
<evidence type="ECO:0000313" key="1">
    <source>
        <dbReference type="EMBL" id="MCP2257370.1"/>
    </source>
</evidence>
<keyword evidence="2" id="KW-1185">Reference proteome</keyword>
<dbReference type="InterPro" id="IPR051082">
    <property type="entry name" value="Pentapeptide-BTB/POZ_domain"/>
</dbReference>
<reference evidence="1 2" key="1">
    <citation type="submission" date="2022-06" db="EMBL/GenBank/DDBJ databases">
        <title>Genomic Encyclopedia of Archaeal and Bacterial Type Strains, Phase II (KMG-II): from individual species to whole genera.</title>
        <authorList>
            <person name="Goeker M."/>
        </authorList>
    </citation>
    <scope>NUCLEOTIDE SEQUENCE [LARGE SCALE GENOMIC DNA]</scope>
    <source>
        <strain evidence="1 2">DSM 40477</strain>
    </source>
</reference>
<name>A0ABT1HPD7_STRSD</name>
<gene>
    <name evidence="1" type="ORF">LX15_001055</name>
</gene>
<sequence>MARGFAWRGWPTLTSLVTAVAAIAALGFTAQSLRATRDQIALTEQGQLTDRFGRAVEQLGSEKVDVRLGGVHALERLAGDSERDRPTVHKLLAAFVREHAPLGSCPAEPDRARRPPTDVQAALTVLAHRNPVTPPEHLDLTRTCLAGARITGGDLSWALFDGANLTHADLEASRLDHASFRDADLTHVDLRRAHLGGASFLNANLSHGLLFGANLSESHLGGANLRRADLRHANLRRASLLFASLPDARLVKADLTDLDLSGADLTGADLSGADLTGVDLGRARTAPPSVTPTR</sequence>
<dbReference type="RefSeq" id="WP_301304000.1">
    <property type="nucleotide sequence ID" value="NZ_JAMTCP010000003.1"/>
</dbReference>
<dbReference type="PANTHER" id="PTHR14136">
    <property type="entry name" value="BTB_POZ DOMAIN-CONTAINING PROTEIN KCTD9"/>
    <property type="match status" value="1"/>
</dbReference>
<dbReference type="Proteomes" id="UP001205311">
    <property type="component" value="Unassembled WGS sequence"/>
</dbReference>
<dbReference type="InterPro" id="IPR001646">
    <property type="entry name" value="5peptide_repeat"/>
</dbReference>
<protein>
    <submittedName>
        <fullName evidence="1">Pentapeptide repeat-containing protein</fullName>
    </submittedName>
</protein>
<dbReference type="EMBL" id="JAMTCP010000003">
    <property type="protein sequence ID" value="MCP2257370.1"/>
    <property type="molecule type" value="Genomic_DNA"/>
</dbReference>
<dbReference type="PANTHER" id="PTHR14136:SF17">
    <property type="entry name" value="BTB_POZ DOMAIN-CONTAINING PROTEIN KCTD9"/>
    <property type="match status" value="1"/>
</dbReference>
<comment type="caution">
    <text evidence="1">The sequence shown here is derived from an EMBL/GenBank/DDBJ whole genome shotgun (WGS) entry which is preliminary data.</text>
</comment>